<feature type="active site" evidence="6">
    <location>
        <position position="57"/>
    </location>
</feature>
<sequence>MASDPAADADESTPAGDPAGVDSRPARRLLLEVGVGVLLLVLLRVFVIQSFHVPSGSMEPTIRPGDRVVVTKIGAGAVERGDVIVFDGTTTFAGGVSDPSVPRGRLGRALSAGASTVSIDLGEQDYLKRVVGVGGDTVSCTPDGGLVVNAEPAAEPWLAPGELPCETPFDVGVPPERLFVLGDNRSESADSRSHLGDPGGGMVPLDDVVGHVVWRYWPLARTGGLGD</sequence>
<feature type="active site" evidence="6">
    <location>
        <position position="128"/>
    </location>
</feature>
<reference evidence="10 11" key="1">
    <citation type="submission" date="2020-07" db="EMBL/GenBank/DDBJ databases">
        <title>Sequencing the genomes of 1000 actinobacteria strains.</title>
        <authorList>
            <person name="Klenk H.-P."/>
        </authorList>
    </citation>
    <scope>NUCLEOTIDE SEQUENCE [LARGE SCALE GENOMIC DNA]</scope>
    <source>
        <strain evidence="10 11">DSM 26154</strain>
    </source>
</reference>
<dbReference type="PANTHER" id="PTHR43390:SF1">
    <property type="entry name" value="CHLOROPLAST PROCESSING PEPTIDASE"/>
    <property type="match status" value="1"/>
</dbReference>
<dbReference type="EMBL" id="JACCAE010000001">
    <property type="protein sequence ID" value="NYF97188.1"/>
    <property type="molecule type" value="Genomic_DNA"/>
</dbReference>
<evidence type="ECO:0000313" key="10">
    <source>
        <dbReference type="EMBL" id="NYF97188.1"/>
    </source>
</evidence>
<evidence type="ECO:0000256" key="4">
    <source>
        <dbReference type="ARBA" id="ARBA00013208"/>
    </source>
</evidence>
<dbReference type="RefSeq" id="WP_185990149.1">
    <property type="nucleotide sequence ID" value="NZ_JACCAE010000001.1"/>
</dbReference>
<dbReference type="PRINTS" id="PR00727">
    <property type="entry name" value="LEADERPTASE"/>
</dbReference>
<dbReference type="AlphaFoldDB" id="A0A852VND2"/>
<name>A0A852VND2_9MICO</name>
<feature type="region of interest" description="Disordered" evidence="8">
    <location>
        <begin position="1"/>
        <end position="22"/>
    </location>
</feature>
<feature type="domain" description="Peptidase S26" evidence="9">
    <location>
        <begin position="28"/>
        <end position="217"/>
    </location>
</feature>
<evidence type="ECO:0000256" key="2">
    <source>
        <dbReference type="ARBA" id="ARBA00004401"/>
    </source>
</evidence>
<keyword evidence="7" id="KW-1133">Transmembrane helix</keyword>
<dbReference type="PROSITE" id="PS00761">
    <property type="entry name" value="SPASE_I_3"/>
    <property type="match status" value="1"/>
</dbReference>
<feature type="transmembrane region" description="Helical" evidence="7">
    <location>
        <begin position="29"/>
        <end position="47"/>
    </location>
</feature>
<gene>
    <name evidence="10" type="ORF">BJY20_000580</name>
</gene>
<dbReference type="Proteomes" id="UP000554054">
    <property type="component" value="Unassembled WGS sequence"/>
</dbReference>
<comment type="catalytic activity">
    <reaction evidence="1 7">
        <text>Cleavage of hydrophobic, N-terminal signal or leader sequences from secreted and periplasmic proteins.</text>
        <dbReference type="EC" id="3.4.21.89"/>
    </reaction>
</comment>
<evidence type="ECO:0000256" key="8">
    <source>
        <dbReference type="SAM" id="MobiDB-lite"/>
    </source>
</evidence>
<keyword evidence="7" id="KW-0645">Protease</keyword>
<evidence type="ECO:0000256" key="5">
    <source>
        <dbReference type="ARBA" id="ARBA00022801"/>
    </source>
</evidence>
<evidence type="ECO:0000259" key="9">
    <source>
        <dbReference type="Pfam" id="PF10502"/>
    </source>
</evidence>
<dbReference type="GO" id="GO:0005886">
    <property type="term" value="C:plasma membrane"/>
    <property type="evidence" value="ECO:0007669"/>
    <property type="project" value="UniProtKB-SubCell"/>
</dbReference>
<evidence type="ECO:0000313" key="11">
    <source>
        <dbReference type="Proteomes" id="UP000554054"/>
    </source>
</evidence>
<keyword evidence="11" id="KW-1185">Reference proteome</keyword>
<dbReference type="EC" id="3.4.21.89" evidence="4 7"/>
<dbReference type="NCBIfam" id="TIGR02227">
    <property type="entry name" value="sigpep_I_bact"/>
    <property type="match status" value="1"/>
</dbReference>
<dbReference type="GO" id="GO:0006465">
    <property type="term" value="P:signal peptide processing"/>
    <property type="evidence" value="ECO:0007669"/>
    <property type="project" value="InterPro"/>
</dbReference>
<dbReference type="Gene3D" id="2.10.109.10">
    <property type="entry name" value="Umud Fragment, subunit A"/>
    <property type="match status" value="1"/>
</dbReference>
<protein>
    <recommendedName>
        <fullName evidence="4 7">Signal peptidase I</fullName>
        <ecNumber evidence="4 7">3.4.21.89</ecNumber>
    </recommendedName>
</protein>
<dbReference type="SUPFAM" id="SSF51306">
    <property type="entry name" value="LexA/Signal peptidase"/>
    <property type="match status" value="1"/>
</dbReference>
<accession>A0A852VND2</accession>
<evidence type="ECO:0000256" key="6">
    <source>
        <dbReference type="PIRSR" id="PIRSR600223-1"/>
    </source>
</evidence>
<evidence type="ECO:0000256" key="1">
    <source>
        <dbReference type="ARBA" id="ARBA00000677"/>
    </source>
</evidence>
<evidence type="ECO:0000256" key="3">
    <source>
        <dbReference type="ARBA" id="ARBA00009370"/>
    </source>
</evidence>
<dbReference type="GO" id="GO:0009003">
    <property type="term" value="F:signal peptidase activity"/>
    <property type="evidence" value="ECO:0007669"/>
    <property type="project" value="UniProtKB-EC"/>
</dbReference>
<keyword evidence="7" id="KW-0812">Transmembrane</keyword>
<keyword evidence="7" id="KW-0472">Membrane</keyword>
<dbReference type="GO" id="GO:0004252">
    <property type="term" value="F:serine-type endopeptidase activity"/>
    <property type="evidence" value="ECO:0007669"/>
    <property type="project" value="InterPro"/>
</dbReference>
<dbReference type="InterPro" id="IPR019758">
    <property type="entry name" value="Pept_S26A_signal_pept_1_CS"/>
</dbReference>
<dbReference type="Pfam" id="PF10502">
    <property type="entry name" value="Peptidase_S26"/>
    <property type="match status" value="1"/>
</dbReference>
<comment type="similarity">
    <text evidence="3 7">Belongs to the peptidase S26 family.</text>
</comment>
<dbReference type="InterPro" id="IPR000223">
    <property type="entry name" value="Pept_S26A_signal_pept_1"/>
</dbReference>
<dbReference type="InterPro" id="IPR036286">
    <property type="entry name" value="LexA/Signal_pep-like_sf"/>
</dbReference>
<dbReference type="InterPro" id="IPR019533">
    <property type="entry name" value="Peptidase_S26"/>
</dbReference>
<dbReference type="CDD" id="cd06530">
    <property type="entry name" value="S26_SPase_I"/>
    <property type="match status" value="1"/>
</dbReference>
<comment type="caution">
    <text evidence="10">The sequence shown here is derived from an EMBL/GenBank/DDBJ whole genome shotgun (WGS) entry which is preliminary data.</text>
</comment>
<organism evidence="10 11">
    <name type="scientific">Janibacter cremeus</name>
    <dbReference type="NCBI Taxonomy" id="1285192"/>
    <lineage>
        <taxon>Bacteria</taxon>
        <taxon>Bacillati</taxon>
        <taxon>Actinomycetota</taxon>
        <taxon>Actinomycetes</taxon>
        <taxon>Micrococcales</taxon>
        <taxon>Intrasporangiaceae</taxon>
        <taxon>Janibacter</taxon>
    </lineage>
</organism>
<comment type="subcellular location">
    <subcellularLocation>
        <location evidence="2">Cell membrane</location>
        <topology evidence="2">Single-pass type II membrane protein</topology>
    </subcellularLocation>
    <subcellularLocation>
        <location evidence="7">Membrane</location>
        <topology evidence="7">Single-pass type II membrane protein</topology>
    </subcellularLocation>
</comment>
<proteinExistence type="inferred from homology"/>
<dbReference type="PANTHER" id="PTHR43390">
    <property type="entry name" value="SIGNAL PEPTIDASE I"/>
    <property type="match status" value="1"/>
</dbReference>
<keyword evidence="5 7" id="KW-0378">Hydrolase</keyword>
<evidence type="ECO:0000256" key="7">
    <source>
        <dbReference type="RuleBase" id="RU362042"/>
    </source>
</evidence>